<evidence type="ECO:0008006" key="4">
    <source>
        <dbReference type="Google" id="ProtNLM"/>
    </source>
</evidence>
<evidence type="ECO:0000256" key="1">
    <source>
        <dbReference type="SAM" id="MobiDB-lite"/>
    </source>
</evidence>
<proteinExistence type="predicted"/>
<feature type="non-terminal residue" evidence="2">
    <location>
        <position position="1"/>
    </location>
</feature>
<dbReference type="Proteomes" id="UP001596328">
    <property type="component" value="Unassembled WGS sequence"/>
</dbReference>
<feature type="non-terminal residue" evidence="2">
    <location>
        <position position="212"/>
    </location>
</feature>
<evidence type="ECO:0000313" key="2">
    <source>
        <dbReference type="EMBL" id="MFC6726717.1"/>
    </source>
</evidence>
<sequence>RWTARLERSEPLVERGEWERVEWHRVVESGDRYLTNASGVRVVDGETERASYATYADGEIQYRRIDDEDDPVRYERTSLVDRRDGAVRPESVYVIDRYLDGKNVSVIRLEIPGETVYRVTVTDAPDTVGELGTVSDYRATAYVTDAGFVARLDVEYTARFDGATSEVRYGFDFDDVGNATVDEPAWIELARQRTATEGDARGNDDSRRADPS</sequence>
<gene>
    <name evidence="2" type="ORF">ACFQE1_20560</name>
</gene>
<feature type="region of interest" description="Disordered" evidence="1">
    <location>
        <begin position="191"/>
        <end position="212"/>
    </location>
</feature>
<comment type="caution">
    <text evidence="2">The sequence shown here is derived from an EMBL/GenBank/DDBJ whole genome shotgun (WGS) entry which is preliminary data.</text>
</comment>
<dbReference type="AlphaFoldDB" id="A0ABD5S616"/>
<reference evidence="2 3" key="1">
    <citation type="journal article" date="2019" name="Int. J. Syst. Evol. Microbiol.">
        <title>The Global Catalogue of Microorganisms (GCM) 10K type strain sequencing project: providing services to taxonomists for standard genome sequencing and annotation.</title>
        <authorList>
            <consortium name="The Broad Institute Genomics Platform"/>
            <consortium name="The Broad Institute Genome Sequencing Center for Infectious Disease"/>
            <person name="Wu L."/>
            <person name="Ma J."/>
        </authorList>
    </citation>
    <scope>NUCLEOTIDE SEQUENCE [LARGE SCALE GENOMIC DNA]</scope>
    <source>
        <strain evidence="2 3">NBRC 111368</strain>
    </source>
</reference>
<name>A0ABD5S616_9EURY</name>
<evidence type="ECO:0000313" key="3">
    <source>
        <dbReference type="Proteomes" id="UP001596328"/>
    </source>
</evidence>
<protein>
    <recommendedName>
        <fullName evidence="4">Outer membrane lipoprotein-sorting protein</fullName>
    </recommendedName>
</protein>
<accession>A0ABD5S616</accession>
<organism evidence="2 3">
    <name type="scientific">Halobium palmae</name>
    <dbReference type="NCBI Taxonomy" id="1776492"/>
    <lineage>
        <taxon>Archaea</taxon>
        <taxon>Methanobacteriati</taxon>
        <taxon>Methanobacteriota</taxon>
        <taxon>Stenosarchaea group</taxon>
        <taxon>Halobacteria</taxon>
        <taxon>Halobacteriales</taxon>
        <taxon>Haloferacaceae</taxon>
        <taxon>Halobium</taxon>
    </lineage>
</organism>
<keyword evidence="3" id="KW-1185">Reference proteome</keyword>
<dbReference type="EMBL" id="JBHSWU010001336">
    <property type="protein sequence ID" value="MFC6726717.1"/>
    <property type="molecule type" value="Genomic_DNA"/>
</dbReference>